<sequence>MDTLVRQSIAGDKEALNELVTIIQKDIYHLSLRMQGNLDDAMDATQEILIKIITRLSTFKFNCSFTTWCYRVTVNYLLNEKKRRSNRTTLSFEQLGDYLETGLSDYQGNDAKEKKMLEEEVQRVCTLGMVQCLNEQSRIVFILGEVLEFNSIEGADLMNISPENFRQLLSRARKKITDFTYTYCGKTRIGARCSCDKAINRSIAKGLINADLLLAETAASATLLNNLDGLLTNKAFFQQPPSKTVPAKIMEEIRKAIQV</sequence>
<evidence type="ECO:0000313" key="1">
    <source>
        <dbReference type="EMBL" id="KAI9441994.1"/>
    </source>
</evidence>
<accession>A0ACC0TTN1</accession>
<proteinExistence type="predicted"/>
<comment type="caution">
    <text evidence="1">The sequence shown here is derived from an EMBL/GenBank/DDBJ whole genome shotgun (WGS) entry which is preliminary data.</text>
</comment>
<keyword evidence="2" id="KW-1185">Reference proteome</keyword>
<dbReference type="Proteomes" id="UP001207468">
    <property type="component" value="Unassembled WGS sequence"/>
</dbReference>
<organism evidence="1 2">
    <name type="scientific">Russula earlei</name>
    <dbReference type="NCBI Taxonomy" id="71964"/>
    <lineage>
        <taxon>Eukaryota</taxon>
        <taxon>Fungi</taxon>
        <taxon>Dikarya</taxon>
        <taxon>Basidiomycota</taxon>
        <taxon>Agaricomycotina</taxon>
        <taxon>Agaricomycetes</taxon>
        <taxon>Russulales</taxon>
        <taxon>Russulaceae</taxon>
        <taxon>Russula</taxon>
    </lineage>
</organism>
<dbReference type="EMBL" id="JAGFNK010000731">
    <property type="protein sequence ID" value="KAI9441994.1"/>
    <property type="molecule type" value="Genomic_DNA"/>
</dbReference>
<evidence type="ECO:0000313" key="2">
    <source>
        <dbReference type="Proteomes" id="UP001207468"/>
    </source>
</evidence>
<gene>
    <name evidence="1" type="ORF">F5148DRAFT_1293306</name>
</gene>
<protein>
    <submittedName>
        <fullName evidence="1">Uncharacterized protein</fullName>
    </submittedName>
</protein>
<name>A0ACC0TTN1_9AGAM</name>
<reference evidence="1" key="1">
    <citation type="submission" date="2021-03" db="EMBL/GenBank/DDBJ databases">
        <title>Evolutionary priming and transition to the ectomycorrhizal habit in an iconic lineage of mushroom-forming fungi: is preadaptation a requirement?</title>
        <authorList>
            <consortium name="DOE Joint Genome Institute"/>
            <person name="Looney B.P."/>
            <person name="Miyauchi S."/>
            <person name="Morin E."/>
            <person name="Drula E."/>
            <person name="Courty P.E."/>
            <person name="Chicoki N."/>
            <person name="Fauchery L."/>
            <person name="Kohler A."/>
            <person name="Kuo A."/>
            <person name="LaButti K."/>
            <person name="Pangilinan J."/>
            <person name="Lipzen A."/>
            <person name="Riley R."/>
            <person name="Andreopoulos W."/>
            <person name="He G."/>
            <person name="Johnson J."/>
            <person name="Barry K.W."/>
            <person name="Grigoriev I.V."/>
            <person name="Nagy L."/>
            <person name="Hibbett D."/>
            <person name="Henrissat B."/>
            <person name="Matheny P.B."/>
            <person name="Labbe J."/>
            <person name="Martin A.F."/>
        </authorList>
    </citation>
    <scope>NUCLEOTIDE SEQUENCE</scope>
    <source>
        <strain evidence="1">BPL698</strain>
    </source>
</reference>